<feature type="domain" description="Cupin type-1" evidence="10">
    <location>
        <begin position="96"/>
        <end position="247"/>
    </location>
</feature>
<keyword evidence="3 8" id="KW-0052">Apoplast</keyword>
<dbReference type="InterPro" id="IPR014710">
    <property type="entry name" value="RmlC-like_jellyroll"/>
</dbReference>
<feature type="compositionally biased region" description="Basic and acidic residues" evidence="9">
    <location>
        <begin position="16"/>
        <end position="26"/>
    </location>
</feature>
<dbReference type="Gene3D" id="2.60.120.10">
    <property type="entry name" value="Jelly Rolls"/>
    <property type="match status" value="1"/>
</dbReference>
<dbReference type="SUPFAM" id="SSF51182">
    <property type="entry name" value="RmlC-like cupins"/>
    <property type="match status" value="1"/>
</dbReference>
<evidence type="ECO:0000256" key="1">
    <source>
        <dbReference type="ARBA" id="ARBA00004271"/>
    </source>
</evidence>
<dbReference type="InterPro" id="IPR006045">
    <property type="entry name" value="Cupin_1"/>
</dbReference>
<keyword evidence="5 8" id="KW-0479">Metal-binding</keyword>
<dbReference type="PRINTS" id="PR00325">
    <property type="entry name" value="GERMIN"/>
</dbReference>
<comment type="caution">
    <text evidence="11">The sequence shown here is derived from an EMBL/GenBank/DDBJ whole genome shotgun (WGS) entry which is preliminary data.</text>
</comment>
<reference evidence="11 12" key="1">
    <citation type="journal article" date="2023" name="bioRxiv">
        <title>Genome report: Whole genome sequence and annotation of Penstemon davidsonii.</title>
        <authorList>
            <person name="Ostevik K.L."/>
            <person name="Alabady M."/>
            <person name="Zhang M."/>
            <person name="Rausher M.D."/>
        </authorList>
    </citation>
    <scope>NUCLEOTIDE SEQUENCE [LARGE SCALE GENOMIC DNA]</scope>
    <source>
        <strain evidence="11">DNT005</strain>
        <tissue evidence="11">Whole leaf</tissue>
    </source>
</reference>
<dbReference type="EMBL" id="JAYDYQ010001087">
    <property type="protein sequence ID" value="KAK4489706.1"/>
    <property type="molecule type" value="Genomic_DNA"/>
</dbReference>
<comment type="subcellular location">
    <subcellularLocation>
        <location evidence="1 8">Secreted</location>
        <location evidence="1 8">Extracellular space</location>
        <location evidence="1 8">Apoplast</location>
    </subcellularLocation>
</comment>
<evidence type="ECO:0000256" key="6">
    <source>
        <dbReference type="ARBA" id="ARBA00023157"/>
    </source>
</evidence>
<dbReference type="PANTHER" id="PTHR31238">
    <property type="entry name" value="GERMIN-LIKE PROTEIN SUBFAMILY 3 MEMBER 3"/>
    <property type="match status" value="1"/>
</dbReference>
<evidence type="ECO:0000313" key="12">
    <source>
        <dbReference type="Proteomes" id="UP001291926"/>
    </source>
</evidence>
<feature type="region of interest" description="Disordered" evidence="9">
    <location>
        <begin position="1"/>
        <end position="26"/>
    </location>
</feature>
<protein>
    <recommendedName>
        <fullName evidence="8">Germin-like protein</fullName>
    </recommendedName>
</protein>
<evidence type="ECO:0000256" key="4">
    <source>
        <dbReference type="ARBA" id="ARBA00022525"/>
    </source>
</evidence>
<keyword evidence="7 8" id="KW-0464">Manganese</keyword>
<name>A0ABR0DKF1_9LAMI</name>
<evidence type="ECO:0000256" key="2">
    <source>
        <dbReference type="ARBA" id="ARBA00007456"/>
    </source>
</evidence>
<comment type="similarity">
    <text evidence="2 8">Belongs to the germin family.</text>
</comment>
<evidence type="ECO:0000259" key="10">
    <source>
        <dbReference type="SMART" id="SM00835"/>
    </source>
</evidence>
<keyword evidence="12" id="KW-1185">Reference proteome</keyword>
<evidence type="ECO:0000256" key="7">
    <source>
        <dbReference type="ARBA" id="ARBA00023211"/>
    </source>
</evidence>
<dbReference type="CDD" id="cd02241">
    <property type="entry name" value="cupin_OxOx"/>
    <property type="match status" value="1"/>
</dbReference>
<keyword evidence="4 8" id="KW-0964">Secreted</keyword>
<dbReference type="InterPro" id="IPR019780">
    <property type="entry name" value="Germin_Mn-BS"/>
</dbReference>
<dbReference type="InterPro" id="IPR001929">
    <property type="entry name" value="Germin"/>
</dbReference>
<dbReference type="Proteomes" id="UP001291926">
    <property type="component" value="Unassembled WGS sequence"/>
</dbReference>
<dbReference type="PROSITE" id="PS00725">
    <property type="entry name" value="GERMIN"/>
    <property type="match status" value="1"/>
</dbReference>
<gene>
    <name evidence="11" type="ORF">RD792_000340</name>
</gene>
<evidence type="ECO:0000256" key="5">
    <source>
        <dbReference type="ARBA" id="ARBA00022723"/>
    </source>
</evidence>
<evidence type="ECO:0000256" key="8">
    <source>
        <dbReference type="RuleBase" id="RU366015"/>
    </source>
</evidence>
<evidence type="ECO:0000313" key="11">
    <source>
        <dbReference type="EMBL" id="KAK4489706.1"/>
    </source>
</evidence>
<organism evidence="11 12">
    <name type="scientific">Penstemon davidsonii</name>
    <dbReference type="NCBI Taxonomy" id="160366"/>
    <lineage>
        <taxon>Eukaryota</taxon>
        <taxon>Viridiplantae</taxon>
        <taxon>Streptophyta</taxon>
        <taxon>Embryophyta</taxon>
        <taxon>Tracheophyta</taxon>
        <taxon>Spermatophyta</taxon>
        <taxon>Magnoliopsida</taxon>
        <taxon>eudicotyledons</taxon>
        <taxon>Gunneridae</taxon>
        <taxon>Pentapetalae</taxon>
        <taxon>asterids</taxon>
        <taxon>lamiids</taxon>
        <taxon>Lamiales</taxon>
        <taxon>Plantaginaceae</taxon>
        <taxon>Cheloneae</taxon>
        <taxon>Penstemon</taxon>
    </lineage>
</organism>
<keyword evidence="6" id="KW-1015">Disulfide bond</keyword>
<evidence type="ECO:0000256" key="9">
    <source>
        <dbReference type="SAM" id="MobiDB-lite"/>
    </source>
</evidence>
<dbReference type="InterPro" id="IPR011051">
    <property type="entry name" value="RmlC_Cupin_sf"/>
</dbReference>
<accession>A0ABR0DKF1</accession>
<evidence type="ECO:0000256" key="3">
    <source>
        <dbReference type="ARBA" id="ARBA00022523"/>
    </source>
</evidence>
<dbReference type="Pfam" id="PF00190">
    <property type="entry name" value="Cupin_1"/>
    <property type="match status" value="1"/>
</dbReference>
<dbReference type="SMART" id="SM00835">
    <property type="entry name" value="Cupin_1"/>
    <property type="match status" value="1"/>
</dbReference>
<proteinExistence type="inferred from homology"/>
<sequence length="253" mass="27044">MSLKLGGTRAHNRPKGQQEPKVDHLQRPHLREILDLPLRSSPFKSVIALGFLSVAFSFGPAPLQDLCVADPTSPATPSGPNCKNPTLVTANDFFFSGLNLPSNTSNILGAGFTPVGINQVPGLNTLGISVARVDLTPNGAFPPHIHPRATEIVTVLEGSLQVGFVTSNPANKHFTKTLQKGDVFVTPIGLVHYAYNVGKGNTAALVAWNSHDFGGVTLLPKAIFGANPDISSDYLARTFFLDKKIVEELQAKF</sequence>